<evidence type="ECO:0000256" key="1">
    <source>
        <dbReference type="ARBA" id="ARBA00009617"/>
    </source>
</evidence>
<feature type="transmembrane region" description="Helical" evidence="2">
    <location>
        <begin position="155"/>
        <end position="177"/>
    </location>
</feature>
<feature type="transmembrane region" description="Helical" evidence="2">
    <location>
        <begin position="197"/>
        <end position="219"/>
    </location>
</feature>
<name>A0A7Z8ZDP0_RAOTE</name>
<evidence type="ECO:0000313" key="3">
    <source>
        <dbReference type="EMBL" id="VED53761.1"/>
    </source>
</evidence>
<organism evidence="3 4">
    <name type="scientific">Raoultella terrigena</name>
    <name type="common">Klebsiella terrigena</name>
    <dbReference type="NCBI Taxonomy" id="577"/>
    <lineage>
        <taxon>Bacteria</taxon>
        <taxon>Pseudomonadati</taxon>
        <taxon>Pseudomonadota</taxon>
        <taxon>Gammaproteobacteria</taxon>
        <taxon>Enterobacterales</taxon>
        <taxon>Enterobacteriaceae</taxon>
        <taxon>Klebsiella/Raoultella group</taxon>
        <taxon>Raoultella</taxon>
    </lineage>
</organism>
<dbReference type="GO" id="GO:0005886">
    <property type="term" value="C:plasma membrane"/>
    <property type="evidence" value="ECO:0007669"/>
    <property type="project" value="TreeGrafter"/>
</dbReference>
<gene>
    <name evidence="3" type="primary">yicJ_3</name>
    <name evidence="3" type="ORF">NCTC9997_04991</name>
</gene>
<dbReference type="AlphaFoldDB" id="A0A7Z8ZDP0"/>
<feature type="transmembrane region" description="Helical" evidence="2">
    <location>
        <begin position="86"/>
        <end position="104"/>
    </location>
</feature>
<comment type="similarity">
    <text evidence="1">Belongs to the sodium:galactoside symporter (TC 2.A.2) family.</text>
</comment>
<dbReference type="EMBL" id="LR134253">
    <property type="protein sequence ID" value="VED53761.1"/>
    <property type="molecule type" value="Genomic_DNA"/>
</dbReference>
<dbReference type="Gene3D" id="1.20.1250.20">
    <property type="entry name" value="MFS general substrate transporter like domains"/>
    <property type="match status" value="1"/>
</dbReference>
<dbReference type="GO" id="GO:0008643">
    <property type="term" value="P:carbohydrate transport"/>
    <property type="evidence" value="ECO:0007669"/>
    <property type="project" value="InterPro"/>
</dbReference>
<dbReference type="PANTHER" id="PTHR11328:SF24">
    <property type="entry name" value="MAJOR FACILITATOR SUPERFAMILY (MFS) PROFILE DOMAIN-CONTAINING PROTEIN"/>
    <property type="match status" value="1"/>
</dbReference>
<evidence type="ECO:0000313" key="4">
    <source>
        <dbReference type="Proteomes" id="UP000267630"/>
    </source>
</evidence>
<dbReference type="InterPro" id="IPR039672">
    <property type="entry name" value="MFS_2"/>
</dbReference>
<feature type="transmembrane region" description="Helical" evidence="2">
    <location>
        <begin position="51"/>
        <end position="74"/>
    </location>
</feature>
<reference evidence="3 4" key="1">
    <citation type="submission" date="2018-12" db="EMBL/GenBank/DDBJ databases">
        <authorList>
            <consortium name="Pathogen Informatics"/>
        </authorList>
    </citation>
    <scope>NUCLEOTIDE SEQUENCE [LARGE SCALE GENOMIC DNA]</scope>
    <source>
        <strain evidence="3 4">NCTC9997</strain>
    </source>
</reference>
<accession>A0A7Z8ZDP0</accession>
<protein>
    <submittedName>
        <fullName evidence="3">Possible GPH family transporter (TC 2.A.2) for arabinosides</fullName>
    </submittedName>
</protein>
<feature type="transmembrane region" description="Helical" evidence="2">
    <location>
        <begin position="20"/>
        <end position="45"/>
    </location>
</feature>
<dbReference type="GO" id="GO:0015293">
    <property type="term" value="F:symporter activity"/>
    <property type="evidence" value="ECO:0007669"/>
    <property type="project" value="InterPro"/>
</dbReference>
<dbReference type="SUPFAM" id="SSF103473">
    <property type="entry name" value="MFS general substrate transporter"/>
    <property type="match status" value="1"/>
</dbReference>
<feature type="transmembrane region" description="Helical" evidence="2">
    <location>
        <begin position="110"/>
        <end position="134"/>
    </location>
</feature>
<proteinExistence type="inferred from homology"/>
<evidence type="ECO:0000256" key="2">
    <source>
        <dbReference type="SAM" id="Phobius"/>
    </source>
</evidence>
<keyword evidence="2" id="KW-0812">Transmembrane</keyword>
<keyword evidence="2" id="KW-0472">Membrane</keyword>
<dbReference type="Pfam" id="PF13347">
    <property type="entry name" value="MFS_2"/>
    <property type="match status" value="1"/>
</dbReference>
<dbReference type="Proteomes" id="UP000267630">
    <property type="component" value="Chromosome 3"/>
</dbReference>
<sequence>MKANDSLWRDLKDIAKNDQWVLMISITFLNVFPAFIRGAVTIYYASYVMHASVGFITFFLALGVSCNMLGSAIAKPLTDRFDKIKLFRIINIILGILSFALWFVDPASLTPLLTLFIIINILHLIQSGPILWAMMSDVDDYGDWKFGKRLTGISFAGNLFMLKMGLAVAGAIVAWILSYTGYIANKPQQNPQTIQGIIMMFSLLPMVSYFISAFMVRYFKLNNAFIEKIKVDLAKRELENGQNKAPEFTDTPTRQPAH</sequence>
<dbReference type="PANTHER" id="PTHR11328">
    <property type="entry name" value="MAJOR FACILITATOR SUPERFAMILY DOMAIN-CONTAINING PROTEIN"/>
    <property type="match status" value="1"/>
</dbReference>
<dbReference type="InterPro" id="IPR036259">
    <property type="entry name" value="MFS_trans_sf"/>
</dbReference>
<keyword evidence="4" id="KW-1185">Reference proteome</keyword>
<keyword evidence="2" id="KW-1133">Transmembrane helix</keyword>